<comment type="caution">
    <text evidence="2">The sequence shown here is derived from an EMBL/GenBank/DDBJ whole genome shotgun (WGS) entry which is preliminary data.</text>
</comment>
<dbReference type="GO" id="GO:0003899">
    <property type="term" value="F:DNA-directed RNA polymerase activity"/>
    <property type="evidence" value="ECO:0007669"/>
    <property type="project" value="InterPro"/>
</dbReference>
<dbReference type="InterPro" id="IPR002694">
    <property type="entry name" value="Znf_CHC2"/>
</dbReference>
<dbReference type="Gene3D" id="3.40.1360.10">
    <property type="match status" value="1"/>
</dbReference>
<evidence type="ECO:0000313" key="3">
    <source>
        <dbReference type="Proteomes" id="UP000238375"/>
    </source>
</evidence>
<dbReference type="Gene3D" id="3.90.580.10">
    <property type="entry name" value="Zinc finger, CHC2-type domain"/>
    <property type="match status" value="1"/>
</dbReference>
<feature type="domain" description="Zinc finger CHC2-type" evidence="1">
    <location>
        <begin position="43"/>
        <end position="89"/>
    </location>
</feature>
<dbReference type="InterPro" id="IPR036977">
    <property type="entry name" value="DNA_primase_Znf_CHC2"/>
</dbReference>
<dbReference type="GO" id="GO:0006260">
    <property type="term" value="P:DNA replication"/>
    <property type="evidence" value="ECO:0007669"/>
    <property type="project" value="InterPro"/>
</dbReference>
<dbReference type="Proteomes" id="UP000238375">
    <property type="component" value="Unassembled WGS sequence"/>
</dbReference>
<keyword evidence="3" id="KW-1185">Reference proteome</keyword>
<dbReference type="RefSeq" id="WP_106141035.1">
    <property type="nucleotide sequence ID" value="NZ_PVTE01000053.1"/>
</dbReference>
<evidence type="ECO:0000259" key="1">
    <source>
        <dbReference type="SMART" id="SM00400"/>
    </source>
</evidence>
<dbReference type="EMBL" id="PVTE01000053">
    <property type="protein sequence ID" value="PRY21120.1"/>
    <property type="molecule type" value="Genomic_DNA"/>
</dbReference>
<organism evidence="2 3">
    <name type="scientific">Spirosoma oryzae</name>
    <dbReference type="NCBI Taxonomy" id="1469603"/>
    <lineage>
        <taxon>Bacteria</taxon>
        <taxon>Pseudomonadati</taxon>
        <taxon>Bacteroidota</taxon>
        <taxon>Cytophagia</taxon>
        <taxon>Cytophagales</taxon>
        <taxon>Cytophagaceae</taxon>
        <taxon>Spirosoma</taxon>
    </lineage>
</organism>
<gene>
    <name evidence="2" type="ORF">CLV58_15310</name>
</gene>
<protein>
    <submittedName>
        <fullName evidence="2">CHC2-type zinc finger protein</fullName>
    </submittedName>
</protein>
<dbReference type="SMART" id="SM00400">
    <property type="entry name" value="ZnF_CHCC"/>
    <property type="match status" value="1"/>
</dbReference>
<dbReference type="Pfam" id="PF01807">
    <property type="entry name" value="Zn_ribbon_DnaG"/>
    <property type="match status" value="1"/>
</dbReference>
<sequence>MRTKAQIAQLKEIPIVDYLKQQGYQPVKASGAELVYYSPKNIEATPSFLVNPRKNVFHDFSGEGEQGDIIRLVQYLTGCGFFRAVETLEALSPNSSQPFSFSGEAISQHDSSSVEIVSVQPLQNRSLLAYIASRRISLALAQTYLKEIHYRVRGKQYYAIGFRNGKGGYELRSQYFKGSTSPKWFSLVPVQNSSLVNVFEGVFDFLSCCEMFNVLRLKNSTLILNSLSFLPDTIPALLQYNTINLFLDNDNAGRKTIDRLKADRLNVLDCSHYYTGYKDFNEYLQAHRYA</sequence>
<accession>A0A2T0RJ37</accession>
<name>A0A2T0RJ37_9BACT</name>
<dbReference type="SUPFAM" id="SSF57783">
    <property type="entry name" value="Zinc beta-ribbon"/>
    <property type="match status" value="1"/>
</dbReference>
<dbReference type="Pfam" id="PF13155">
    <property type="entry name" value="Toprim_2"/>
    <property type="match status" value="1"/>
</dbReference>
<dbReference type="OrthoDB" id="8536512at2"/>
<dbReference type="SUPFAM" id="SSF56731">
    <property type="entry name" value="DNA primase core"/>
    <property type="match status" value="1"/>
</dbReference>
<dbReference type="AlphaFoldDB" id="A0A2T0RJ37"/>
<proteinExistence type="predicted"/>
<reference evidence="2 3" key="1">
    <citation type="submission" date="2018-03" db="EMBL/GenBank/DDBJ databases">
        <title>Genomic Encyclopedia of Archaeal and Bacterial Type Strains, Phase II (KMG-II): from individual species to whole genera.</title>
        <authorList>
            <person name="Goeker M."/>
        </authorList>
    </citation>
    <scope>NUCLEOTIDE SEQUENCE [LARGE SCALE GENOMIC DNA]</scope>
    <source>
        <strain evidence="2 3">DSM 28354</strain>
    </source>
</reference>
<dbReference type="GO" id="GO:0008270">
    <property type="term" value="F:zinc ion binding"/>
    <property type="evidence" value="ECO:0007669"/>
    <property type="project" value="InterPro"/>
</dbReference>
<dbReference type="GO" id="GO:0003677">
    <property type="term" value="F:DNA binding"/>
    <property type="evidence" value="ECO:0007669"/>
    <property type="project" value="InterPro"/>
</dbReference>
<evidence type="ECO:0000313" key="2">
    <source>
        <dbReference type="EMBL" id="PRY21120.1"/>
    </source>
</evidence>